<name>A0A9J5XS88_SOLCO</name>
<evidence type="ECO:0000256" key="2">
    <source>
        <dbReference type="ARBA" id="ARBA00012396"/>
    </source>
</evidence>
<proteinExistence type="predicted"/>
<dbReference type="InterPro" id="IPR008949">
    <property type="entry name" value="Isoprenoid_synthase_dom_sf"/>
</dbReference>
<dbReference type="Proteomes" id="UP000824120">
    <property type="component" value="Chromosome 8"/>
</dbReference>
<evidence type="ECO:0000256" key="1">
    <source>
        <dbReference type="ARBA" id="ARBA00001805"/>
    </source>
</evidence>
<dbReference type="PANTHER" id="PTHR31480">
    <property type="entry name" value="BIFUNCTIONAL LYCOPENE CYCLASE/PHYTOENE SYNTHASE"/>
    <property type="match status" value="1"/>
</dbReference>
<evidence type="ECO:0000313" key="4">
    <source>
        <dbReference type="EMBL" id="KAG5590650.1"/>
    </source>
</evidence>
<dbReference type="GO" id="GO:0046905">
    <property type="term" value="F:15-cis-phytoene synthase activity"/>
    <property type="evidence" value="ECO:0007669"/>
    <property type="project" value="UniProtKB-EC"/>
</dbReference>
<keyword evidence="5" id="KW-1185">Reference proteome</keyword>
<evidence type="ECO:0000313" key="5">
    <source>
        <dbReference type="Proteomes" id="UP000824120"/>
    </source>
</evidence>
<feature type="non-terminal residue" evidence="4">
    <location>
        <position position="269"/>
    </location>
</feature>
<protein>
    <recommendedName>
        <fullName evidence="2">15-cis-phytoene synthase</fullName>
        <ecNumber evidence="2">2.5.1.32</ecNumber>
    </recommendedName>
</protein>
<keyword evidence="3" id="KW-0125">Carotenoid biosynthesis</keyword>
<feature type="non-terminal residue" evidence="4">
    <location>
        <position position="1"/>
    </location>
</feature>
<sequence>WCRRIDELVDGPNAPHITPEALDRCEASLEDIFTGRLFELLDAALSDTVSRFHVDIQVMSIIHLAVRPFRDMVEGMRMNLWKFLYNNFDELYLYCYYVASTVGLMSVPDMGIAPESKATTESVYNAALALGIATQLTNILRNIGEIYSNYKLLLYLHITPWLSSDCVWRGFHRSSSLSRFIFISFHINTKDEFPQCFISSSFTSSITSSVYATAVGFDRGCRVMNSFVHSLPMLLGPFKNVVRCVLDPPNVVGNPNFVFEGKTIQRMEP</sequence>
<organism evidence="4 5">
    <name type="scientific">Solanum commersonii</name>
    <name type="common">Commerson's wild potato</name>
    <name type="synonym">Commerson's nightshade</name>
    <dbReference type="NCBI Taxonomy" id="4109"/>
    <lineage>
        <taxon>Eukaryota</taxon>
        <taxon>Viridiplantae</taxon>
        <taxon>Streptophyta</taxon>
        <taxon>Embryophyta</taxon>
        <taxon>Tracheophyta</taxon>
        <taxon>Spermatophyta</taxon>
        <taxon>Magnoliopsida</taxon>
        <taxon>eudicotyledons</taxon>
        <taxon>Gunneridae</taxon>
        <taxon>Pentapetalae</taxon>
        <taxon>asterids</taxon>
        <taxon>lamiids</taxon>
        <taxon>Solanales</taxon>
        <taxon>Solanaceae</taxon>
        <taxon>Solanoideae</taxon>
        <taxon>Solaneae</taxon>
        <taxon>Solanum</taxon>
    </lineage>
</organism>
<comment type="catalytic activity">
    <reaction evidence="1">
        <text>2 (2E,6E,10E)-geranylgeranyl diphosphate = 15-cis-phytoene + 2 diphosphate</text>
        <dbReference type="Rhea" id="RHEA:34475"/>
        <dbReference type="ChEBI" id="CHEBI:27787"/>
        <dbReference type="ChEBI" id="CHEBI:33019"/>
        <dbReference type="ChEBI" id="CHEBI:58756"/>
        <dbReference type="EC" id="2.5.1.32"/>
    </reaction>
</comment>
<reference evidence="4 5" key="1">
    <citation type="submission" date="2020-09" db="EMBL/GenBank/DDBJ databases">
        <title>De no assembly of potato wild relative species, Solanum commersonii.</title>
        <authorList>
            <person name="Cho K."/>
        </authorList>
    </citation>
    <scope>NUCLEOTIDE SEQUENCE [LARGE SCALE GENOMIC DNA]</scope>
    <source>
        <strain evidence="4">LZ3.2</strain>
        <tissue evidence="4">Leaf</tissue>
    </source>
</reference>
<dbReference type="AlphaFoldDB" id="A0A9J5XS88"/>
<dbReference type="GO" id="GO:0016117">
    <property type="term" value="P:carotenoid biosynthetic process"/>
    <property type="evidence" value="ECO:0007669"/>
    <property type="project" value="UniProtKB-KW"/>
</dbReference>
<dbReference type="SUPFAM" id="SSF48576">
    <property type="entry name" value="Terpenoid synthases"/>
    <property type="match status" value="1"/>
</dbReference>
<accession>A0A9J5XS88</accession>
<dbReference type="EMBL" id="JACXVP010000008">
    <property type="protein sequence ID" value="KAG5590650.1"/>
    <property type="molecule type" value="Genomic_DNA"/>
</dbReference>
<dbReference type="Gene3D" id="1.10.600.10">
    <property type="entry name" value="Farnesyl Diphosphate Synthase"/>
    <property type="match status" value="1"/>
</dbReference>
<dbReference type="OrthoDB" id="6600518at2759"/>
<dbReference type="InterPro" id="IPR002060">
    <property type="entry name" value="Squ/phyt_synthse"/>
</dbReference>
<dbReference type="Pfam" id="PF00494">
    <property type="entry name" value="SQS_PSY"/>
    <property type="match status" value="1"/>
</dbReference>
<dbReference type="EC" id="2.5.1.32" evidence="2"/>
<evidence type="ECO:0000256" key="3">
    <source>
        <dbReference type="ARBA" id="ARBA00022746"/>
    </source>
</evidence>
<comment type="caution">
    <text evidence="4">The sequence shown here is derived from an EMBL/GenBank/DDBJ whole genome shotgun (WGS) entry which is preliminary data.</text>
</comment>
<gene>
    <name evidence="4" type="ORF">H5410_041164</name>
</gene>